<evidence type="ECO:0000259" key="3">
    <source>
        <dbReference type="Pfam" id="PF11887"/>
    </source>
</evidence>
<comment type="caution">
    <text evidence="4">The sequence shown here is derived from an EMBL/GenBank/DDBJ whole genome shotgun (WGS) entry which is preliminary data.</text>
</comment>
<dbReference type="Pfam" id="PF11887">
    <property type="entry name" value="Mce4_CUP1"/>
    <property type="match status" value="1"/>
</dbReference>
<evidence type="ECO:0000313" key="4">
    <source>
        <dbReference type="EMBL" id="MCV7230014.1"/>
    </source>
</evidence>
<feature type="domain" description="Mce/MlaD" evidence="2">
    <location>
        <begin position="39"/>
        <end position="110"/>
    </location>
</feature>
<sequence>MMRRSKWTRTTLAAVLVLILVAGTVVVIRTMDRVAKTWVVAYFENSNGLFAGDDVRILGVPVGEVVSIEPQPKRAKITLWVDRDYPIPADAKAVILSPQLVTGRAIQLTPAYTGGPIMPNGAVITEDRTAVPVEWDDVRIQLERLTKLLAPTEPGGVSTLGGFINTAADNLRGQGANIRDTIIKLSQTISVLSDHSNDIFATFRNLSTLVTALHDSADVLEQLNGNLASVTSLMADDPQKVGRAIQDLGGVVDDVRTFTAENRDAIGTTSDKLASISTALAGSLDDIKQTLHIAPTTLANFYNIYEPANGALTGALAVNNFANPLTFICGAIQAASRLNAEQSSKLCVQYLAPIVKNRQFNFPPLGEDLLVGAEARPNEVTYSEDRMRPDFVPSASPMAPSAPSAPSTPLAPEEPAPAGSAPDPVATDPGAGLPGLMVPAGGGA</sequence>
<evidence type="ECO:0000259" key="2">
    <source>
        <dbReference type="Pfam" id="PF02470"/>
    </source>
</evidence>
<feature type="compositionally biased region" description="Low complexity" evidence="1">
    <location>
        <begin position="393"/>
        <end position="424"/>
    </location>
</feature>
<evidence type="ECO:0000256" key="1">
    <source>
        <dbReference type="SAM" id="MobiDB-lite"/>
    </source>
</evidence>
<dbReference type="RefSeq" id="WP_264071288.1">
    <property type="nucleotide sequence ID" value="NZ_JACKTY010000048.1"/>
</dbReference>
<accession>A0ABT3CKP8</accession>
<dbReference type="NCBIfam" id="TIGR00996">
    <property type="entry name" value="Mtu_fam_mce"/>
    <property type="match status" value="1"/>
</dbReference>
<reference evidence="4 5" key="1">
    <citation type="journal article" date="2022" name="BMC Genomics">
        <title>Comparative genome analysis of mycobacteria focusing on tRNA and non-coding RNA.</title>
        <authorList>
            <person name="Behra P.R.K."/>
            <person name="Pettersson B.M.F."/>
            <person name="Ramesh M."/>
            <person name="Das S."/>
            <person name="Dasgupta S."/>
            <person name="Kirsebom L.A."/>
        </authorList>
    </citation>
    <scope>NUCLEOTIDE SEQUENCE [LARGE SCALE GENOMIC DNA]</scope>
    <source>
        <strain evidence="4 5">DSM 44078</strain>
    </source>
</reference>
<feature type="domain" description="Mammalian cell entry C-terminal" evidence="3">
    <location>
        <begin position="119"/>
        <end position="291"/>
    </location>
</feature>
<gene>
    <name evidence="4" type="ORF">H7J73_28790</name>
</gene>
<name>A0ABT3CKP8_9MYCO</name>
<dbReference type="EMBL" id="JACKTY010000048">
    <property type="protein sequence ID" value="MCV7230014.1"/>
    <property type="molecule type" value="Genomic_DNA"/>
</dbReference>
<feature type="region of interest" description="Disordered" evidence="1">
    <location>
        <begin position="381"/>
        <end position="444"/>
    </location>
</feature>
<dbReference type="InterPro" id="IPR005693">
    <property type="entry name" value="Mce"/>
</dbReference>
<proteinExistence type="predicted"/>
<dbReference type="InterPro" id="IPR024516">
    <property type="entry name" value="Mce_C"/>
</dbReference>
<dbReference type="PANTHER" id="PTHR33371:SF4">
    <property type="entry name" value="INTERMEMBRANE PHOSPHOLIPID TRANSPORT SYSTEM BINDING PROTEIN MLAD"/>
    <property type="match status" value="1"/>
</dbReference>
<evidence type="ECO:0000313" key="5">
    <source>
        <dbReference type="Proteomes" id="UP001526201"/>
    </source>
</evidence>
<dbReference type="Pfam" id="PF02470">
    <property type="entry name" value="MlaD"/>
    <property type="match status" value="1"/>
</dbReference>
<dbReference type="InterPro" id="IPR003399">
    <property type="entry name" value="Mce/MlaD"/>
</dbReference>
<organism evidence="4 5">
    <name type="scientific">Mycolicibacterium komossense</name>
    <dbReference type="NCBI Taxonomy" id="1779"/>
    <lineage>
        <taxon>Bacteria</taxon>
        <taxon>Bacillati</taxon>
        <taxon>Actinomycetota</taxon>
        <taxon>Actinomycetes</taxon>
        <taxon>Mycobacteriales</taxon>
        <taxon>Mycobacteriaceae</taxon>
        <taxon>Mycolicibacterium</taxon>
    </lineage>
</organism>
<keyword evidence="5" id="KW-1185">Reference proteome</keyword>
<dbReference type="InterPro" id="IPR052336">
    <property type="entry name" value="MlaD_Phospholipid_Transporter"/>
</dbReference>
<protein>
    <submittedName>
        <fullName evidence="4">MCE family protein</fullName>
    </submittedName>
</protein>
<dbReference type="PANTHER" id="PTHR33371">
    <property type="entry name" value="INTERMEMBRANE PHOSPHOLIPID TRANSPORT SYSTEM BINDING PROTEIN MLAD-RELATED"/>
    <property type="match status" value="1"/>
</dbReference>
<dbReference type="Proteomes" id="UP001526201">
    <property type="component" value="Unassembled WGS sequence"/>
</dbReference>